<evidence type="ECO:0000313" key="3">
    <source>
        <dbReference type="Proteomes" id="UP001153678"/>
    </source>
</evidence>
<comment type="caution">
    <text evidence="2">The sequence shown here is derived from an EMBL/GenBank/DDBJ whole genome shotgun (WGS) entry which is preliminary data.</text>
</comment>
<dbReference type="InterPro" id="IPR011333">
    <property type="entry name" value="SKP1/BTB/POZ_sf"/>
</dbReference>
<protein>
    <submittedName>
        <fullName evidence="2">18499_t:CDS:1</fullName>
    </submittedName>
</protein>
<reference evidence="2" key="1">
    <citation type="submission" date="2022-08" db="EMBL/GenBank/DDBJ databases">
        <authorList>
            <person name="Kallberg Y."/>
            <person name="Tangrot J."/>
            <person name="Rosling A."/>
        </authorList>
    </citation>
    <scope>NUCLEOTIDE SEQUENCE</scope>
    <source>
        <strain evidence="2">Wild A</strain>
    </source>
</reference>
<organism evidence="2 3">
    <name type="scientific">Funneliformis geosporum</name>
    <dbReference type="NCBI Taxonomy" id="1117311"/>
    <lineage>
        <taxon>Eukaryota</taxon>
        <taxon>Fungi</taxon>
        <taxon>Fungi incertae sedis</taxon>
        <taxon>Mucoromycota</taxon>
        <taxon>Glomeromycotina</taxon>
        <taxon>Glomeromycetes</taxon>
        <taxon>Glomerales</taxon>
        <taxon>Glomeraceae</taxon>
        <taxon>Funneliformis</taxon>
    </lineage>
</organism>
<dbReference type="InterPro" id="IPR000210">
    <property type="entry name" value="BTB/POZ_dom"/>
</dbReference>
<dbReference type="PROSITE" id="PS50097">
    <property type="entry name" value="BTB"/>
    <property type="match status" value="1"/>
</dbReference>
<dbReference type="Pfam" id="PF00651">
    <property type="entry name" value="BTB"/>
    <property type="match status" value="1"/>
</dbReference>
<gene>
    <name evidence="2" type="ORF">FWILDA_LOCUS1764</name>
</gene>
<dbReference type="InterPro" id="IPR008974">
    <property type="entry name" value="TRAF-like"/>
</dbReference>
<dbReference type="PANTHER" id="PTHR24413">
    <property type="entry name" value="SPECKLE-TYPE POZ PROTEIN"/>
    <property type="match status" value="1"/>
</dbReference>
<feature type="non-terminal residue" evidence="2">
    <location>
        <position position="1"/>
    </location>
</feature>
<accession>A0A9W4SDC9</accession>
<dbReference type="SUPFAM" id="SSF54695">
    <property type="entry name" value="POZ domain"/>
    <property type="match status" value="1"/>
</dbReference>
<dbReference type="OrthoDB" id="6359816at2759"/>
<dbReference type="AlphaFoldDB" id="A0A9W4SDC9"/>
<dbReference type="Proteomes" id="UP001153678">
    <property type="component" value="Unassembled WGS sequence"/>
</dbReference>
<evidence type="ECO:0000259" key="1">
    <source>
        <dbReference type="PROSITE" id="PS50097"/>
    </source>
</evidence>
<feature type="domain" description="BTB" evidence="1">
    <location>
        <begin position="197"/>
        <end position="265"/>
    </location>
</feature>
<proteinExistence type="predicted"/>
<name>A0A9W4SDC9_9GLOM</name>
<dbReference type="Gene3D" id="2.60.210.10">
    <property type="entry name" value="Apoptosis, Tumor Necrosis Factor Receptor Associated Protein 2, Chain A"/>
    <property type="match status" value="1"/>
</dbReference>
<keyword evidence="3" id="KW-1185">Reference proteome</keyword>
<dbReference type="EMBL" id="CAMKVN010000180">
    <property type="protein sequence ID" value="CAI2164829.1"/>
    <property type="molecule type" value="Genomic_DNA"/>
</dbReference>
<dbReference type="Gene3D" id="3.30.710.10">
    <property type="entry name" value="Potassium Channel Kv1.1, Chain A"/>
    <property type="match status" value="1"/>
</dbReference>
<dbReference type="SMART" id="SM00225">
    <property type="entry name" value="BTB"/>
    <property type="match status" value="1"/>
</dbReference>
<dbReference type="CDD" id="cd18186">
    <property type="entry name" value="BTB_POZ_ZBTB_KLHL-like"/>
    <property type="match status" value="1"/>
</dbReference>
<evidence type="ECO:0000313" key="2">
    <source>
        <dbReference type="EMBL" id="CAI2164829.1"/>
    </source>
</evidence>
<sequence length="334" mass="38911">YVTGFEFLNDISCVELKSQNDPNNEIFYSYDWIIKNFQDFYPVSPSFIKSDRFYSPVQSNLQHTQGNYFGWRLYIIPNDGLLGGQLSVGLTAIQTDFEKKDIEADLTKRSADHDFELFVNYTGKYKPVWKSKRFTFNKHSVSSEVSRFNNTKIIFPDNDKTIKVDLIVRVNFYKNNLAIESPPDFMSEQYFNDEVFSDIVFTFRDNSTIKASSMFLATKSLHFKKLLGDTRKDASKIIIKMDGFAYDSFYRLLHYIYTGKLDDDLNFEELCDLYNEANLREIHDLKKLLCCRIIDFVDENNLDILFMLGVKTKNNVLKNAVLKFSAIGHTVIES</sequence>